<keyword evidence="2" id="KW-1185">Reference proteome</keyword>
<dbReference type="EMBL" id="UZAM01012405">
    <property type="protein sequence ID" value="VDP21681.1"/>
    <property type="molecule type" value="Genomic_DNA"/>
</dbReference>
<gene>
    <name evidence="1" type="ORF">SBAD_LOCUS9169</name>
</gene>
<protein>
    <submittedName>
        <fullName evidence="3">DUF3194 domain-containing protein</fullName>
    </submittedName>
</protein>
<sequence length="121" mass="13319">MVDNETLPLVTAGEDIKYLGIHLKPSLRPAYPLKEIEESLCHLERAPAVEGGLYARREQSLRMSDQNLKLDLIVAREDGCRVLIDVTVPFDGGGSLRKAAEEKMRKYGQVANEIGGGNLEA</sequence>
<reference evidence="3" key="1">
    <citation type="submission" date="2016-06" db="UniProtKB">
        <authorList>
            <consortium name="WormBaseParasite"/>
        </authorList>
    </citation>
    <scope>IDENTIFICATION</scope>
</reference>
<evidence type="ECO:0000313" key="2">
    <source>
        <dbReference type="Proteomes" id="UP000270296"/>
    </source>
</evidence>
<dbReference type="OrthoDB" id="7687051at2759"/>
<dbReference type="WBParaSite" id="SBAD_0000949701-mRNA-1">
    <property type="protein sequence ID" value="SBAD_0000949701-mRNA-1"/>
    <property type="gene ID" value="SBAD_0000949701"/>
</dbReference>
<name>A0A183IZX0_9BILA</name>
<evidence type="ECO:0000313" key="1">
    <source>
        <dbReference type="EMBL" id="VDP21681.1"/>
    </source>
</evidence>
<proteinExistence type="predicted"/>
<accession>A0A183IZX0</accession>
<organism evidence="3">
    <name type="scientific">Soboliphyme baturini</name>
    <dbReference type="NCBI Taxonomy" id="241478"/>
    <lineage>
        <taxon>Eukaryota</taxon>
        <taxon>Metazoa</taxon>
        <taxon>Ecdysozoa</taxon>
        <taxon>Nematoda</taxon>
        <taxon>Enoplea</taxon>
        <taxon>Dorylaimia</taxon>
        <taxon>Dioctophymatida</taxon>
        <taxon>Dioctophymatoidea</taxon>
        <taxon>Soboliphymatidae</taxon>
        <taxon>Soboliphyme</taxon>
    </lineage>
</organism>
<dbReference type="Proteomes" id="UP000270296">
    <property type="component" value="Unassembled WGS sequence"/>
</dbReference>
<evidence type="ECO:0000313" key="3">
    <source>
        <dbReference type="WBParaSite" id="SBAD_0000949701-mRNA-1"/>
    </source>
</evidence>
<dbReference type="AlphaFoldDB" id="A0A183IZX0"/>
<reference evidence="1 2" key="2">
    <citation type="submission" date="2018-11" db="EMBL/GenBank/DDBJ databases">
        <authorList>
            <consortium name="Pathogen Informatics"/>
        </authorList>
    </citation>
    <scope>NUCLEOTIDE SEQUENCE [LARGE SCALE GENOMIC DNA]</scope>
</reference>